<evidence type="ECO:0000313" key="2">
    <source>
        <dbReference type="Proteomes" id="UP000218263"/>
    </source>
</evidence>
<dbReference type="KEGG" id="mgot:MgSA37_04025"/>
<dbReference type="EMBL" id="AP017313">
    <property type="protein sequence ID" value="BAU55833.1"/>
    <property type="molecule type" value="Genomic_DNA"/>
</dbReference>
<reference evidence="1 2" key="1">
    <citation type="submission" date="2015-12" db="EMBL/GenBank/DDBJ databases">
        <title>Genome sequence of Mucilaginibacter gotjawali.</title>
        <authorList>
            <person name="Lee J.S."/>
            <person name="Lee K.C."/>
            <person name="Kim K.K."/>
            <person name="Lee B.W."/>
        </authorList>
    </citation>
    <scope>NUCLEOTIDE SEQUENCE [LARGE SCALE GENOMIC DNA]</scope>
    <source>
        <strain evidence="1 2">SA3-7</strain>
    </source>
</reference>
<name>A0A0X8X6A5_9SPHI</name>
<gene>
    <name evidence="1" type="ORF">MgSA37_04025</name>
</gene>
<dbReference type="PANTHER" id="PTHR42194">
    <property type="entry name" value="UPF0276 PROTEIN HI_1600"/>
    <property type="match status" value="1"/>
</dbReference>
<dbReference type="PANTHER" id="PTHR42194:SF1">
    <property type="entry name" value="UPF0276 PROTEIN HI_1600"/>
    <property type="match status" value="1"/>
</dbReference>
<dbReference type="InterPro" id="IPR036237">
    <property type="entry name" value="Xyl_isomerase-like_sf"/>
</dbReference>
<proteinExistence type="predicted"/>
<dbReference type="Gene3D" id="3.20.20.150">
    <property type="entry name" value="Divalent-metal-dependent TIM barrel enzymes"/>
    <property type="match status" value="1"/>
</dbReference>
<sequence>MVEKRDQYREIVKALPNPGLGLGLRSKHFNYILEHSPAVDWFEVISENFMDSGGRPRHILRQVAERYPVVMHGVSLSIGSTDPLNMEYLGKLKSLAVEVKPLWISDHLCWTGVNSLNTHDLLPVLLNEESLKHICSRIRLAQDFMERPLVFENPSTYLTFKQSTIPEWEFLKYMAEETGCGLLLDVNNVFVSAFNNDFDPVNYINQLPHDRIVQMHIAGHQHCGDYIIDTHDRNVVHEVWKLFTQAWQLTGGVATLLEWDSNIPDFDVYHAELLKAKQYMSVMTAYNMDTQNQEFSSTPVSNPVDFLVNDFKW</sequence>
<keyword evidence="2" id="KW-1185">Reference proteome</keyword>
<dbReference type="RefSeq" id="WP_096354306.1">
    <property type="nucleotide sequence ID" value="NZ_AP017313.1"/>
</dbReference>
<organism evidence="1 2">
    <name type="scientific">Mucilaginibacter gotjawali</name>
    <dbReference type="NCBI Taxonomy" id="1550579"/>
    <lineage>
        <taxon>Bacteria</taxon>
        <taxon>Pseudomonadati</taxon>
        <taxon>Bacteroidota</taxon>
        <taxon>Sphingobacteriia</taxon>
        <taxon>Sphingobacteriales</taxon>
        <taxon>Sphingobacteriaceae</taxon>
        <taxon>Mucilaginibacter</taxon>
    </lineage>
</organism>
<dbReference type="NCBIfam" id="NF003818">
    <property type="entry name" value="PRK05409.1"/>
    <property type="match status" value="1"/>
</dbReference>
<accession>A0A0X8X6A5</accession>
<dbReference type="InterPro" id="IPR007801">
    <property type="entry name" value="MbnB/TglH/ChrH"/>
</dbReference>
<dbReference type="Pfam" id="PF05114">
    <property type="entry name" value="MbnB_TglH_ChrH"/>
    <property type="match status" value="1"/>
</dbReference>
<evidence type="ECO:0000313" key="1">
    <source>
        <dbReference type="EMBL" id="BAU55833.1"/>
    </source>
</evidence>
<protein>
    <submittedName>
        <fullName evidence="1">Uncharacterized protein</fullName>
    </submittedName>
</protein>
<dbReference type="SUPFAM" id="SSF51658">
    <property type="entry name" value="Xylose isomerase-like"/>
    <property type="match status" value="1"/>
</dbReference>
<dbReference type="OrthoDB" id="9763101at2"/>
<dbReference type="Proteomes" id="UP000218263">
    <property type="component" value="Chromosome"/>
</dbReference>
<dbReference type="AlphaFoldDB" id="A0A0X8X6A5"/>